<accession>A0A538SDB1</accession>
<dbReference type="InterPro" id="IPR025612">
    <property type="entry name" value="YqjK"/>
</dbReference>
<dbReference type="Proteomes" id="UP000317716">
    <property type="component" value="Unassembled WGS sequence"/>
</dbReference>
<evidence type="ECO:0000256" key="1">
    <source>
        <dbReference type="SAM" id="MobiDB-lite"/>
    </source>
</evidence>
<evidence type="ECO:0000313" key="2">
    <source>
        <dbReference type="EMBL" id="TMQ49360.1"/>
    </source>
</evidence>
<evidence type="ECO:0000313" key="3">
    <source>
        <dbReference type="Proteomes" id="UP000317716"/>
    </source>
</evidence>
<reference evidence="2 3" key="1">
    <citation type="journal article" date="2019" name="Nat. Microbiol.">
        <title>Mediterranean grassland soil C-N compound turnover is dependent on rainfall and depth, and is mediated by genomically divergent microorganisms.</title>
        <authorList>
            <person name="Diamond S."/>
            <person name="Andeer P.F."/>
            <person name="Li Z."/>
            <person name="Crits-Christoph A."/>
            <person name="Burstein D."/>
            <person name="Anantharaman K."/>
            <person name="Lane K.R."/>
            <person name="Thomas B.C."/>
            <person name="Pan C."/>
            <person name="Northen T.R."/>
            <person name="Banfield J.F."/>
        </authorList>
    </citation>
    <scope>NUCLEOTIDE SEQUENCE [LARGE SCALE GENOMIC DNA]</scope>
    <source>
        <strain evidence="2">WS_2</strain>
    </source>
</reference>
<proteinExistence type="predicted"/>
<sequence length="144" mass="15024">MAARVAQEPAADVRHHHRGAAQGPRAPGRSAVSAGDANRARRARLVERAAAERDELSDRLAPWRGPLAAVDQGLSILHALKRSAPLIGAGLGAAMAAVAFVRPANISDWVRRGQALWRALASGTRSAARPPETKVEPSAGGIPT</sequence>
<comment type="caution">
    <text evidence="2">The sequence shown here is derived from an EMBL/GenBank/DDBJ whole genome shotgun (WGS) entry which is preliminary data.</text>
</comment>
<feature type="region of interest" description="Disordered" evidence="1">
    <location>
        <begin position="1"/>
        <end position="39"/>
    </location>
</feature>
<feature type="region of interest" description="Disordered" evidence="1">
    <location>
        <begin position="123"/>
        <end position="144"/>
    </location>
</feature>
<organism evidence="2 3">
    <name type="scientific">Eiseniibacteriota bacterium</name>
    <dbReference type="NCBI Taxonomy" id="2212470"/>
    <lineage>
        <taxon>Bacteria</taxon>
        <taxon>Candidatus Eiseniibacteriota</taxon>
    </lineage>
</organism>
<protein>
    <submittedName>
        <fullName evidence="2">Uncharacterized protein</fullName>
    </submittedName>
</protein>
<dbReference type="Pfam" id="PF13997">
    <property type="entry name" value="YqjK"/>
    <property type="match status" value="1"/>
</dbReference>
<dbReference type="EMBL" id="VBOS01000450">
    <property type="protein sequence ID" value="TMQ49360.1"/>
    <property type="molecule type" value="Genomic_DNA"/>
</dbReference>
<gene>
    <name evidence="2" type="ORF">E6K72_12340</name>
</gene>
<name>A0A538SDB1_UNCEI</name>
<dbReference type="AlphaFoldDB" id="A0A538SDB1"/>